<comment type="caution">
    <text evidence="3">The sequence shown here is derived from an EMBL/GenBank/DDBJ whole genome shotgun (WGS) entry which is preliminary data.</text>
</comment>
<dbReference type="AlphaFoldDB" id="A0A2C6MFX2"/>
<dbReference type="EMBL" id="AWQQ01000037">
    <property type="protein sequence ID" value="PHJ39088.1"/>
    <property type="molecule type" value="Genomic_DNA"/>
</dbReference>
<dbReference type="InterPro" id="IPR036679">
    <property type="entry name" value="FlgN-like_sf"/>
</dbReference>
<dbReference type="SUPFAM" id="SSF140566">
    <property type="entry name" value="FlgN-like"/>
    <property type="match status" value="1"/>
</dbReference>
<gene>
    <name evidence="3" type="ORF">P378_06205</name>
</gene>
<proteinExistence type="predicted"/>
<accession>A0A2C6MFX2</accession>
<dbReference type="RefSeq" id="WP_180260995.1">
    <property type="nucleotide sequence ID" value="NZ_AWQQ01000037.1"/>
</dbReference>
<sequence>MEGKTTEQLLTELYSKKKLKLQKLLDLTLQQSEVIKQLDMDGLTELLSKRQSLMDEIDRTDREIDRAKGQLPAPFADRSRVPLLMELQAEINELLKTIITHDDENNAALKHAFADVKQKLSNLKDGKTIRQAYAP</sequence>
<dbReference type="GO" id="GO:0044780">
    <property type="term" value="P:bacterial-type flagellum assembly"/>
    <property type="evidence" value="ECO:0007669"/>
    <property type="project" value="InterPro"/>
</dbReference>
<evidence type="ECO:0000313" key="4">
    <source>
        <dbReference type="Proteomes" id="UP000222564"/>
    </source>
</evidence>
<protein>
    <recommendedName>
        <fullName evidence="5">FlgN family protein</fullName>
    </recommendedName>
</protein>
<keyword evidence="2" id="KW-0175">Coiled coil</keyword>
<dbReference type="Gene3D" id="1.20.58.380">
    <property type="entry name" value="Flagellar protein flit"/>
    <property type="match status" value="1"/>
</dbReference>
<evidence type="ECO:0000313" key="3">
    <source>
        <dbReference type="EMBL" id="PHJ39088.1"/>
    </source>
</evidence>
<keyword evidence="4" id="KW-1185">Reference proteome</keyword>
<evidence type="ECO:0008006" key="5">
    <source>
        <dbReference type="Google" id="ProtNLM"/>
    </source>
</evidence>
<feature type="coiled-coil region" evidence="2">
    <location>
        <begin position="43"/>
        <end position="104"/>
    </location>
</feature>
<organism evidence="3 4">
    <name type="scientific">Desulforamulus profundi</name>
    <dbReference type="NCBI Taxonomy" id="1383067"/>
    <lineage>
        <taxon>Bacteria</taxon>
        <taxon>Bacillati</taxon>
        <taxon>Bacillota</taxon>
        <taxon>Clostridia</taxon>
        <taxon>Eubacteriales</taxon>
        <taxon>Peptococcaceae</taxon>
        <taxon>Desulforamulus</taxon>
    </lineage>
</organism>
<reference evidence="3 4" key="1">
    <citation type="submission" date="2013-09" db="EMBL/GenBank/DDBJ databases">
        <title>Biodegradation of hydrocarbons in the deep terrestrial subsurface : characterization of a microbial consortium composed of two Desulfotomaculum species originating from a deep geological formation.</title>
        <authorList>
            <person name="Aullo T."/>
            <person name="Berlendis S."/>
            <person name="Lascourreges J.-F."/>
            <person name="Dessort D."/>
            <person name="Saint-Laurent S."/>
            <person name="Schraauwers B."/>
            <person name="Mas J."/>
            <person name="Magot M."/>
            <person name="Ranchou-Peyruse A."/>
        </authorList>
    </citation>
    <scope>NUCLEOTIDE SEQUENCE [LARGE SCALE GENOMIC DNA]</scope>
    <source>
        <strain evidence="3 4">Bs107</strain>
    </source>
</reference>
<dbReference type="Pfam" id="PF05130">
    <property type="entry name" value="FlgN"/>
    <property type="match status" value="1"/>
</dbReference>
<evidence type="ECO:0000256" key="1">
    <source>
        <dbReference type="ARBA" id="ARBA00022795"/>
    </source>
</evidence>
<evidence type="ECO:0000256" key="2">
    <source>
        <dbReference type="SAM" id="Coils"/>
    </source>
</evidence>
<name>A0A2C6MFX2_9FIRM</name>
<dbReference type="InterPro" id="IPR007809">
    <property type="entry name" value="FlgN-like"/>
</dbReference>
<keyword evidence="1" id="KW-1005">Bacterial flagellum biogenesis</keyword>
<dbReference type="Proteomes" id="UP000222564">
    <property type="component" value="Unassembled WGS sequence"/>
</dbReference>